<feature type="compositionally biased region" description="Basic residues" evidence="8">
    <location>
        <begin position="1"/>
        <end position="16"/>
    </location>
</feature>
<comment type="subcellular location">
    <subcellularLocation>
        <location evidence="7">Cell membrane</location>
        <topology evidence="7">Single-pass membrane protein</topology>
    </subcellularLocation>
</comment>
<evidence type="ECO:0000313" key="9">
    <source>
        <dbReference type="EMBL" id="RNE49244.1"/>
    </source>
</evidence>
<evidence type="ECO:0000256" key="6">
    <source>
        <dbReference type="ARBA" id="ARBA00023316"/>
    </source>
</evidence>
<feature type="site" description="Important for catalytic activity" evidence="7">
    <location>
        <position position="281"/>
    </location>
</feature>
<dbReference type="GO" id="GO:0009252">
    <property type="term" value="P:peptidoglycan biosynthetic process"/>
    <property type="evidence" value="ECO:0007669"/>
    <property type="project" value="UniProtKB-UniRule"/>
</dbReference>
<dbReference type="AlphaFoldDB" id="A0A3M8K9Q5"/>
<dbReference type="EMBL" id="PTJO01000003">
    <property type="protein sequence ID" value="RNE49244.1"/>
    <property type="molecule type" value="Genomic_DNA"/>
</dbReference>
<comment type="caution">
    <text evidence="9">The sequence shown here is derived from an EMBL/GenBank/DDBJ whole genome shotgun (WGS) entry which is preliminary data.</text>
</comment>
<dbReference type="InterPro" id="IPR003770">
    <property type="entry name" value="MLTG-like"/>
</dbReference>
<dbReference type="RefSeq" id="WP_123047291.1">
    <property type="nucleotide sequence ID" value="NZ_PTJO01000003.1"/>
</dbReference>
<dbReference type="GO" id="GO:0005886">
    <property type="term" value="C:plasma membrane"/>
    <property type="evidence" value="ECO:0007669"/>
    <property type="project" value="UniProtKB-SubCell"/>
</dbReference>
<dbReference type="GO" id="GO:0008932">
    <property type="term" value="F:lytic endotransglycosylase activity"/>
    <property type="evidence" value="ECO:0007669"/>
    <property type="project" value="UniProtKB-UniRule"/>
</dbReference>
<evidence type="ECO:0000256" key="8">
    <source>
        <dbReference type="SAM" id="MobiDB-lite"/>
    </source>
</evidence>
<dbReference type="Pfam" id="PF02618">
    <property type="entry name" value="YceG"/>
    <property type="match status" value="1"/>
</dbReference>
<dbReference type="OrthoDB" id="9814591at2"/>
<evidence type="ECO:0000313" key="10">
    <source>
        <dbReference type="Proteomes" id="UP000266975"/>
    </source>
</evidence>
<dbReference type="NCBIfam" id="TIGR00247">
    <property type="entry name" value="endolytic transglycosylase MltG"/>
    <property type="match status" value="1"/>
</dbReference>
<dbReference type="Proteomes" id="UP000266975">
    <property type="component" value="Unassembled WGS sequence"/>
</dbReference>
<comment type="function">
    <text evidence="7">Functions as a peptidoglycan terminase that cleaves nascent peptidoglycan strands endolytically to terminate their elongation.</text>
</comment>
<evidence type="ECO:0000256" key="7">
    <source>
        <dbReference type="HAMAP-Rule" id="MF_02065"/>
    </source>
</evidence>
<comment type="similarity">
    <text evidence="7">Belongs to the transglycosylase MltG family.</text>
</comment>
<dbReference type="GO" id="GO:0071555">
    <property type="term" value="P:cell wall organization"/>
    <property type="evidence" value="ECO:0007669"/>
    <property type="project" value="UniProtKB-KW"/>
</dbReference>
<evidence type="ECO:0000256" key="1">
    <source>
        <dbReference type="ARBA" id="ARBA00022475"/>
    </source>
</evidence>
<gene>
    <name evidence="7 9" type="primary">mltG</name>
    <name evidence="9" type="ORF">C5L39_02380</name>
</gene>
<organism evidence="9 10">
    <name type="scientific">Corynebacterium alimapuense</name>
    <dbReference type="NCBI Taxonomy" id="1576874"/>
    <lineage>
        <taxon>Bacteria</taxon>
        <taxon>Bacillati</taxon>
        <taxon>Actinomycetota</taxon>
        <taxon>Actinomycetes</taxon>
        <taxon>Mycobacteriales</taxon>
        <taxon>Corynebacteriaceae</taxon>
        <taxon>Corynebacterium</taxon>
    </lineage>
</organism>
<dbReference type="Gene3D" id="3.30.1490.480">
    <property type="entry name" value="Endolytic murein transglycosylase"/>
    <property type="match status" value="1"/>
</dbReference>
<keyword evidence="2 7" id="KW-0812">Transmembrane</keyword>
<keyword evidence="1 7" id="KW-1003">Cell membrane</keyword>
<dbReference type="EC" id="4.2.2.29" evidence="7"/>
<evidence type="ECO:0000256" key="5">
    <source>
        <dbReference type="ARBA" id="ARBA00023239"/>
    </source>
</evidence>
<keyword evidence="6 7" id="KW-0961">Cell wall biogenesis/degradation</keyword>
<evidence type="ECO:0000256" key="4">
    <source>
        <dbReference type="ARBA" id="ARBA00023136"/>
    </source>
</evidence>
<dbReference type="PANTHER" id="PTHR30518:SF2">
    <property type="entry name" value="ENDOLYTIC MUREIN TRANSGLYCOSYLASE"/>
    <property type="match status" value="1"/>
</dbReference>
<dbReference type="PANTHER" id="PTHR30518">
    <property type="entry name" value="ENDOLYTIC MUREIN TRANSGLYCOSYLASE"/>
    <property type="match status" value="1"/>
</dbReference>
<keyword evidence="5 7" id="KW-0456">Lyase</keyword>
<keyword evidence="3 7" id="KW-1133">Transmembrane helix</keyword>
<name>A0A3M8K9Q5_9CORY</name>
<keyword evidence="10" id="KW-1185">Reference proteome</keyword>
<accession>A0A3M8K9Q5</accession>
<feature type="transmembrane region" description="Helical" evidence="7">
    <location>
        <begin position="31"/>
        <end position="50"/>
    </location>
</feature>
<evidence type="ECO:0000256" key="2">
    <source>
        <dbReference type="ARBA" id="ARBA00022692"/>
    </source>
</evidence>
<sequence length="402" mass="43107">MNAKSQSHRHSRSRSRFRQEPKYVKRRQRGLAVLIASLVLIIGAVVYIGVQVSGSGSSSANDFEGNGNGVTQMVEVSDGASVSVMGPELEERGIIKTDRAFQTAAANNPDAASIQPGIYRLQEEMSATAAVEALLNQDNRVELLDIKGGSTLLDVQVIGGQNRPGIYSEISAVTCTAGSDNCVTAQELQQAGATADLTALGVPEWAMEAVAARGDDAKRIEGLIAPGQYVVNPGLDAEGILSDLLTRSATQFNDTGIVERAEALGLSPYELLISASLVEREAPAGDFDKVARVILNRLEEPMRLEFDSTVNYGLTEVEVATTDEDRAQVTPWNTYAKDGLPETPIAAVSVEAIEAMENPAEGNWLFFVTVDQDGTTLFNDTFEEHLLDVETAMESGVLDTNR</sequence>
<dbReference type="HAMAP" id="MF_02065">
    <property type="entry name" value="MltG"/>
    <property type="match status" value="1"/>
</dbReference>
<feature type="region of interest" description="Disordered" evidence="8">
    <location>
        <begin position="1"/>
        <end position="22"/>
    </location>
</feature>
<protein>
    <recommendedName>
        <fullName evidence="7">Endolytic murein transglycosylase</fullName>
        <ecNumber evidence="7">4.2.2.29</ecNumber>
    </recommendedName>
    <alternativeName>
        <fullName evidence="7">Peptidoglycan lytic transglycosylase</fullName>
    </alternativeName>
    <alternativeName>
        <fullName evidence="7">Peptidoglycan polymerization terminase</fullName>
    </alternativeName>
</protein>
<proteinExistence type="inferred from homology"/>
<comment type="catalytic activity">
    <reaction evidence="7">
        <text>a peptidoglycan chain = a peptidoglycan chain with N-acetyl-1,6-anhydromuramyl-[peptide] at the reducing end + a peptidoglycan chain with N-acetylglucosamine at the non-reducing end.</text>
        <dbReference type="EC" id="4.2.2.29"/>
    </reaction>
</comment>
<reference evidence="9 10" key="1">
    <citation type="submission" date="2018-02" db="EMBL/GenBank/DDBJ databases">
        <title>Corynebacterium alimpuense sp. nov., a marine obligate actinomycete isolated from sediments of Valparaiso bay, Chile.</title>
        <authorList>
            <person name="Claverias F."/>
            <person name="Gonzales-Siles L."/>
            <person name="Salva-Serra F."/>
            <person name="Inganaes E."/>
            <person name="Molin K."/>
            <person name="Cumsille A."/>
            <person name="Undabarrena A."/>
            <person name="Couve E."/>
            <person name="Moore E.R.B."/>
            <person name="Gomila M."/>
            <person name="Camara B."/>
        </authorList>
    </citation>
    <scope>NUCLEOTIDE SEQUENCE [LARGE SCALE GENOMIC DNA]</scope>
    <source>
        <strain evidence="9 10">CCUG 69366</strain>
    </source>
</reference>
<keyword evidence="4 7" id="KW-0472">Membrane</keyword>
<evidence type="ECO:0000256" key="3">
    <source>
        <dbReference type="ARBA" id="ARBA00022989"/>
    </source>
</evidence>